<dbReference type="GO" id="GO:0003964">
    <property type="term" value="F:RNA-directed DNA polymerase activity"/>
    <property type="evidence" value="ECO:0007669"/>
    <property type="project" value="UniProtKB-KW"/>
</dbReference>
<proteinExistence type="predicted"/>
<dbReference type="EMBL" id="BLXT01004521">
    <property type="protein sequence ID" value="GFO14033.1"/>
    <property type="molecule type" value="Genomic_DNA"/>
</dbReference>
<keyword evidence="2" id="KW-1185">Reference proteome</keyword>
<dbReference type="Proteomes" id="UP000735302">
    <property type="component" value="Unassembled WGS sequence"/>
</dbReference>
<dbReference type="AlphaFoldDB" id="A0AAV4B383"/>
<reference evidence="1 2" key="1">
    <citation type="journal article" date="2021" name="Elife">
        <title>Chloroplast acquisition without the gene transfer in kleptoplastic sea slugs, Plakobranchus ocellatus.</title>
        <authorList>
            <person name="Maeda T."/>
            <person name="Takahashi S."/>
            <person name="Yoshida T."/>
            <person name="Shimamura S."/>
            <person name="Takaki Y."/>
            <person name="Nagai Y."/>
            <person name="Toyoda A."/>
            <person name="Suzuki Y."/>
            <person name="Arimoto A."/>
            <person name="Ishii H."/>
            <person name="Satoh N."/>
            <person name="Nishiyama T."/>
            <person name="Hasebe M."/>
            <person name="Maruyama T."/>
            <person name="Minagawa J."/>
            <person name="Obokata J."/>
            <person name="Shigenobu S."/>
        </authorList>
    </citation>
    <scope>NUCLEOTIDE SEQUENCE [LARGE SCALE GENOMIC DNA]</scope>
</reference>
<protein>
    <submittedName>
        <fullName evidence="1">Reverse transcriptase</fullName>
    </submittedName>
</protein>
<name>A0AAV4B383_9GAST</name>
<sequence>MNWNRISFKPKKSQSLSIRKSKLDEKCLLHSSQSKYTKDKSRASQEPWKMVWLIHDRHQAWIRSFIASFSGSAIYGQVWLARKVQSVVSPVMLIPKLLWLLLEYEISTSTIESVEAKINRFTRKWLGVPLCLTDVAIYYRKAKLRFPLRSIVKEYKCGKARLMTMLEESEDSTVRSFSPC</sequence>
<evidence type="ECO:0000313" key="2">
    <source>
        <dbReference type="Proteomes" id="UP000735302"/>
    </source>
</evidence>
<gene>
    <name evidence="1" type="ORF">PoB_004053800</name>
</gene>
<comment type="caution">
    <text evidence="1">The sequence shown here is derived from an EMBL/GenBank/DDBJ whole genome shotgun (WGS) entry which is preliminary data.</text>
</comment>
<accession>A0AAV4B383</accession>
<keyword evidence="1" id="KW-0808">Transferase</keyword>
<organism evidence="1 2">
    <name type="scientific">Plakobranchus ocellatus</name>
    <dbReference type="NCBI Taxonomy" id="259542"/>
    <lineage>
        <taxon>Eukaryota</taxon>
        <taxon>Metazoa</taxon>
        <taxon>Spiralia</taxon>
        <taxon>Lophotrochozoa</taxon>
        <taxon>Mollusca</taxon>
        <taxon>Gastropoda</taxon>
        <taxon>Heterobranchia</taxon>
        <taxon>Euthyneura</taxon>
        <taxon>Panpulmonata</taxon>
        <taxon>Sacoglossa</taxon>
        <taxon>Placobranchoidea</taxon>
        <taxon>Plakobranchidae</taxon>
        <taxon>Plakobranchus</taxon>
    </lineage>
</organism>
<keyword evidence="1" id="KW-0548">Nucleotidyltransferase</keyword>
<keyword evidence="1" id="KW-0695">RNA-directed DNA polymerase</keyword>
<evidence type="ECO:0000313" key="1">
    <source>
        <dbReference type="EMBL" id="GFO14033.1"/>
    </source>
</evidence>